<organism evidence="2 3">
    <name type="scientific">Pedobacter chitinilyticus</name>
    <dbReference type="NCBI Taxonomy" id="2233776"/>
    <lineage>
        <taxon>Bacteria</taxon>
        <taxon>Pseudomonadati</taxon>
        <taxon>Bacteroidota</taxon>
        <taxon>Sphingobacteriia</taxon>
        <taxon>Sphingobacteriales</taxon>
        <taxon>Sphingobacteriaceae</taxon>
        <taxon>Pedobacter</taxon>
    </lineage>
</organism>
<accession>A0A443Z027</accession>
<feature type="signal peptide" evidence="1">
    <location>
        <begin position="1"/>
        <end position="20"/>
    </location>
</feature>
<dbReference type="AlphaFoldDB" id="A0A443Z027"/>
<dbReference type="OrthoDB" id="740055at2"/>
<evidence type="ECO:0000313" key="3">
    <source>
        <dbReference type="Proteomes" id="UP000284120"/>
    </source>
</evidence>
<dbReference type="RefSeq" id="WP_113645382.1">
    <property type="nucleotide sequence ID" value="NZ_QMHN01000001.1"/>
</dbReference>
<keyword evidence="1" id="KW-0732">Signal</keyword>
<evidence type="ECO:0000313" key="2">
    <source>
        <dbReference type="EMBL" id="RWU09911.1"/>
    </source>
</evidence>
<comment type="caution">
    <text evidence="2">The sequence shown here is derived from an EMBL/GenBank/DDBJ whole genome shotgun (WGS) entry which is preliminary data.</text>
</comment>
<name>A0A443Z027_9SPHI</name>
<protein>
    <submittedName>
        <fullName evidence="2">Uncharacterized protein</fullName>
    </submittedName>
</protein>
<proteinExistence type="predicted"/>
<dbReference type="EMBL" id="SAYW01000001">
    <property type="protein sequence ID" value="RWU09911.1"/>
    <property type="molecule type" value="Genomic_DNA"/>
</dbReference>
<keyword evidence="3" id="KW-1185">Reference proteome</keyword>
<sequence length="354" mass="36435">MNKKLLLTCLFAIAVRTAFSQTAFTPGSLSVLRVGDGTATLGTAALPVFIDEYSTSGKLIRSIALPTAFAGKNKRLTLDGNTPSVSSFEGLLSLSQDAKKLSLAGYDAAVGTDAVVASESDQTNRVIGVIDGAGNVNTATALNIYSKTYIGSAVTDGNNVWVAGGSANIYSTTIGSTDATSIIGRSGRSIRIFKNQLYVSQSSGLVGPLVTIGTGLPTSAPQTAVAVPGITINGTSPTGREFFFADINPNIPGYDVLYIANTGITDGITKYSLIDGSWVANGTVKGQYTGLTATVSGNEVTVYGIKYGATSSELFKITDNTGHNGSISALTRSVLAKTGANTVFRGLSLSPQKP</sequence>
<evidence type="ECO:0000256" key="1">
    <source>
        <dbReference type="SAM" id="SignalP"/>
    </source>
</evidence>
<gene>
    <name evidence="2" type="ORF">DPV69_00770</name>
</gene>
<dbReference type="Proteomes" id="UP000284120">
    <property type="component" value="Unassembled WGS sequence"/>
</dbReference>
<reference evidence="2 3" key="1">
    <citation type="submission" date="2018-06" db="EMBL/GenBank/DDBJ databases">
        <title>Pedobacter endophyticus sp. nov., an endophytic bacterium isolated from a leaf of Triticum aestivum.</title>
        <authorList>
            <person name="Zhang L."/>
        </authorList>
    </citation>
    <scope>NUCLEOTIDE SEQUENCE [LARGE SCALE GENOMIC DNA]</scope>
    <source>
        <strain evidence="2 3">CM134L-2</strain>
    </source>
</reference>
<feature type="chain" id="PRO_5019524161" evidence="1">
    <location>
        <begin position="21"/>
        <end position="354"/>
    </location>
</feature>